<dbReference type="GeneTree" id="ENSGT01050000244948"/>
<dbReference type="Gene3D" id="1.20.5.110">
    <property type="match status" value="1"/>
</dbReference>
<evidence type="ECO:0000259" key="4">
    <source>
        <dbReference type="PROSITE" id="PS50192"/>
    </source>
</evidence>
<dbReference type="OrthoDB" id="10255013at2759"/>
<dbReference type="InterPro" id="IPR010989">
    <property type="entry name" value="SNARE"/>
</dbReference>
<dbReference type="CDD" id="cd15848">
    <property type="entry name" value="SNARE_syntaxin1-like"/>
    <property type="match status" value="1"/>
</dbReference>
<dbReference type="SUPFAM" id="SSF47661">
    <property type="entry name" value="t-snare proteins"/>
    <property type="match status" value="1"/>
</dbReference>
<dbReference type="GO" id="GO:0006887">
    <property type="term" value="P:exocytosis"/>
    <property type="evidence" value="ECO:0007669"/>
    <property type="project" value="TreeGrafter"/>
</dbReference>
<reference evidence="5 6" key="1">
    <citation type="submission" date="2019-04" db="EMBL/GenBank/DDBJ databases">
        <authorList>
            <consortium name="Wellcome Sanger Institute Data Sharing"/>
        </authorList>
    </citation>
    <scope>NUCLEOTIDE SEQUENCE [LARGE SCALE GENOMIC DNA]</scope>
</reference>
<protein>
    <recommendedName>
        <fullName evidence="4">t-SNARE coiled-coil homology domain-containing protein</fullName>
    </recommendedName>
</protein>
<dbReference type="GO" id="GO:0006906">
    <property type="term" value="P:vesicle fusion"/>
    <property type="evidence" value="ECO:0007669"/>
    <property type="project" value="TreeGrafter"/>
</dbReference>
<dbReference type="InterPro" id="IPR000727">
    <property type="entry name" value="T_SNARE_dom"/>
</dbReference>
<dbReference type="PANTHER" id="PTHR19957">
    <property type="entry name" value="SYNTAXIN"/>
    <property type="match status" value="1"/>
</dbReference>
<proteinExistence type="inferred from homology"/>
<feature type="domain" description="T-SNARE coiled-coil homology" evidence="4">
    <location>
        <begin position="89"/>
        <end position="151"/>
    </location>
</feature>
<evidence type="ECO:0000256" key="3">
    <source>
        <dbReference type="SAM" id="MobiDB-lite"/>
    </source>
</evidence>
<dbReference type="InterPro" id="IPR045242">
    <property type="entry name" value="Syntaxin"/>
</dbReference>
<dbReference type="Ensembl" id="ENSSFOT00015079479.1">
    <property type="protein sequence ID" value="ENSSFOP00015050358.1"/>
    <property type="gene ID" value="ENSSFOG00015030281.1"/>
</dbReference>
<name>A0A8C9VGA9_SCLFO</name>
<reference evidence="5" key="2">
    <citation type="submission" date="2025-08" db="UniProtKB">
        <authorList>
            <consortium name="Ensembl"/>
        </authorList>
    </citation>
    <scope>IDENTIFICATION</scope>
</reference>
<evidence type="ECO:0000313" key="5">
    <source>
        <dbReference type="Ensembl" id="ENSSFOP00015050358.1"/>
    </source>
</evidence>
<dbReference type="SMART" id="SM00397">
    <property type="entry name" value="t_SNARE"/>
    <property type="match status" value="1"/>
</dbReference>
<dbReference type="GO" id="GO:0005886">
    <property type="term" value="C:plasma membrane"/>
    <property type="evidence" value="ECO:0007669"/>
    <property type="project" value="TreeGrafter"/>
</dbReference>
<dbReference type="PROSITE" id="PS50192">
    <property type="entry name" value="T_SNARE"/>
    <property type="match status" value="1"/>
</dbReference>
<dbReference type="GO" id="GO:0031201">
    <property type="term" value="C:SNARE complex"/>
    <property type="evidence" value="ECO:0007669"/>
    <property type="project" value="TreeGrafter"/>
</dbReference>
<organism evidence="5 6">
    <name type="scientific">Scleropages formosus</name>
    <name type="common">Asian bonytongue</name>
    <name type="synonym">Osteoglossum formosum</name>
    <dbReference type="NCBI Taxonomy" id="113540"/>
    <lineage>
        <taxon>Eukaryota</taxon>
        <taxon>Metazoa</taxon>
        <taxon>Chordata</taxon>
        <taxon>Craniata</taxon>
        <taxon>Vertebrata</taxon>
        <taxon>Euteleostomi</taxon>
        <taxon>Actinopterygii</taxon>
        <taxon>Neopterygii</taxon>
        <taxon>Teleostei</taxon>
        <taxon>Osteoglossocephala</taxon>
        <taxon>Osteoglossomorpha</taxon>
        <taxon>Osteoglossiformes</taxon>
        <taxon>Osteoglossidae</taxon>
        <taxon>Scleropages</taxon>
    </lineage>
</organism>
<dbReference type="Proteomes" id="UP000694397">
    <property type="component" value="Chromosome 14"/>
</dbReference>
<accession>A0A8C9VGA9</accession>
<sequence length="197" mass="22495">MKDRLDELRGYGDEEDGVPDAVDQIRAMQEQHYAWEMEYMGRLKEQIARQTQLAGLELGEEEIQQLAEGPLAPRLVGADIQALEALRQLALAQERHQQLLALEQQISELHDLFLSLGVMVSRQQSQVDSIEMNVLRTLDYVSDSTQEVKKALQYQRRSRLAALTTKKKKKKKKSNNSGPHNMCPAIHNFLGIMKPKM</sequence>
<keyword evidence="2" id="KW-0175">Coiled coil</keyword>
<dbReference type="GO" id="GO:0012505">
    <property type="term" value="C:endomembrane system"/>
    <property type="evidence" value="ECO:0007669"/>
    <property type="project" value="TreeGrafter"/>
</dbReference>
<reference evidence="5" key="3">
    <citation type="submission" date="2025-09" db="UniProtKB">
        <authorList>
            <consortium name="Ensembl"/>
        </authorList>
    </citation>
    <scope>IDENTIFICATION</scope>
</reference>
<evidence type="ECO:0000313" key="6">
    <source>
        <dbReference type="Proteomes" id="UP000694397"/>
    </source>
</evidence>
<dbReference type="InterPro" id="IPR006012">
    <property type="entry name" value="Syntaxin/epimorphin_CS"/>
</dbReference>
<dbReference type="AlphaFoldDB" id="A0A8C9VGA9"/>
<evidence type="ECO:0000256" key="2">
    <source>
        <dbReference type="ARBA" id="ARBA00023054"/>
    </source>
</evidence>
<dbReference type="GO" id="GO:0048278">
    <property type="term" value="P:vesicle docking"/>
    <property type="evidence" value="ECO:0007669"/>
    <property type="project" value="TreeGrafter"/>
</dbReference>
<dbReference type="GO" id="GO:0006886">
    <property type="term" value="P:intracellular protein transport"/>
    <property type="evidence" value="ECO:0007669"/>
    <property type="project" value="InterPro"/>
</dbReference>
<dbReference type="PROSITE" id="PS00914">
    <property type="entry name" value="SYNTAXIN"/>
    <property type="match status" value="1"/>
</dbReference>
<feature type="region of interest" description="Disordered" evidence="3">
    <location>
        <begin position="163"/>
        <end position="185"/>
    </location>
</feature>
<dbReference type="GO" id="GO:0000149">
    <property type="term" value="F:SNARE binding"/>
    <property type="evidence" value="ECO:0007669"/>
    <property type="project" value="TreeGrafter"/>
</dbReference>
<feature type="compositionally biased region" description="Basic residues" evidence="3">
    <location>
        <begin position="165"/>
        <end position="174"/>
    </location>
</feature>
<dbReference type="GO" id="GO:0005484">
    <property type="term" value="F:SNAP receptor activity"/>
    <property type="evidence" value="ECO:0007669"/>
    <property type="project" value="InterPro"/>
</dbReference>
<evidence type="ECO:0000256" key="1">
    <source>
        <dbReference type="ARBA" id="ARBA00009063"/>
    </source>
</evidence>
<dbReference type="PANTHER" id="PTHR19957:SF72">
    <property type="entry name" value="SYNTAXIN-3-LIKE"/>
    <property type="match status" value="1"/>
</dbReference>
<dbReference type="Pfam" id="PF05739">
    <property type="entry name" value="SNARE"/>
    <property type="match status" value="1"/>
</dbReference>
<keyword evidence="6" id="KW-1185">Reference proteome</keyword>
<comment type="similarity">
    <text evidence="1">Belongs to the syntaxin family.</text>
</comment>